<proteinExistence type="predicted"/>
<gene>
    <name evidence="1" type="ORF">HF203_00395</name>
</gene>
<dbReference type="Proteomes" id="UP000740754">
    <property type="component" value="Unassembled WGS sequence"/>
</dbReference>
<organism evidence="1 2">
    <name type="scientific">Marichromatium bheemlicum</name>
    <dbReference type="NCBI Taxonomy" id="365339"/>
    <lineage>
        <taxon>Bacteria</taxon>
        <taxon>Pseudomonadati</taxon>
        <taxon>Pseudomonadota</taxon>
        <taxon>Gammaproteobacteria</taxon>
        <taxon>Chromatiales</taxon>
        <taxon>Chromatiaceae</taxon>
        <taxon>Marichromatium</taxon>
    </lineage>
</organism>
<name>A0ABX1I2V5_9GAMM</name>
<comment type="caution">
    <text evidence="1">The sequence shown here is derived from an EMBL/GenBank/DDBJ whole genome shotgun (WGS) entry which is preliminary data.</text>
</comment>
<keyword evidence="2" id="KW-1185">Reference proteome</keyword>
<dbReference type="EMBL" id="JAAXKX010000001">
    <property type="protein sequence ID" value="NKN31685.1"/>
    <property type="molecule type" value="Genomic_DNA"/>
</dbReference>
<reference evidence="1 2" key="1">
    <citation type="submission" date="2020-04" db="EMBL/GenBank/DDBJ databases">
        <title>Draft Whole-Genome sequence of Marichromatium bheemlicum DSM 18632, type strain.</title>
        <authorList>
            <person name="Kyndt J.A."/>
            <person name="Meyer T.E."/>
        </authorList>
    </citation>
    <scope>NUCLEOTIDE SEQUENCE [LARGE SCALE GENOMIC DNA]</scope>
    <source>
        <strain evidence="1 2">DSM 18632</strain>
    </source>
</reference>
<sequence length="311" mass="32759">MTQPGRAFATLIAALSLLGLGGLARLEPPRPKSPAVSAATTAQTEQTRKALDALASGRLDDEAERVAAVPGLIPAGDTCGARRAQLMAPMPRVARARFAAASLAASPEVRLALLTELEAEYPAMAWRIRLEMSEVARRAGDRTRAGADAEAALALDPPAGCRSDAWFRKALVSDGAARLAALRAAVADDPGHYNAWAYLAVELMRLLDHAAEGAHCDAAAAQLVRAIVYLDRLARTDAQLARLERLANAASPAHGPGRALLLGMVQERTRRLAQAAATYGRVAAYAAGDCMAPVALVARTRLNALDQDTHR</sequence>
<dbReference type="RefSeq" id="WP_168665467.1">
    <property type="nucleotide sequence ID" value="NZ_JAAXKX010000001.1"/>
</dbReference>
<evidence type="ECO:0000313" key="1">
    <source>
        <dbReference type="EMBL" id="NKN31685.1"/>
    </source>
</evidence>
<evidence type="ECO:0000313" key="2">
    <source>
        <dbReference type="Proteomes" id="UP000740754"/>
    </source>
</evidence>
<evidence type="ECO:0008006" key="3">
    <source>
        <dbReference type="Google" id="ProtNLM"/>
    </source>
</evidence>
<protein>
    <recommendedName>
        <fullName evidence="3">Tetratricopeptide repeat protein</fullName>
    </recommendedName>
</protein>
<accession>A0ABX1I2V5</accession>